<accession>A0A1G2GTZ0</accession>
<protein>
    <submittedName>
        <fullName evidence="2">Uncharacterized protein</fullName>
    </submittedName>
</protein>
<feature type="transmembrane region" description="Helical" evidence="1">
    <location>
        <begin position="13"/>
        <end position="38"/>
    </location>
</feature>
<dbReference type="Proteomes" id="UP000179106">
    <property type="component" value="Unassembled WGS sequence"/>
</dbReference>
<evidence type="ECO:0000313" key="3">
    <source>
        <dbReference type="Proteomes" id="UP000179106"/>
    </source>
</evidence>
<evidence type="ECO:0000256" key="1">
    <source>
        <dbReference type="SAM" id="Phobius"/>
    </source>
</evidence>
<keyword evidence="1" id="KW-1133">Transmembrane helix</keyword>
<organism evidence="2 3">
    <name type="scientific">Candidatus Ryanbacteria bacterium RIFCSPLOWO2_01_FULL_48_26</name>
    <dbReference type="NCBI Taxonomy" id="1802126"/>
    <lineage>
        <taxon>Bacteria</taxon>
        <taxon>Candidatus Ryaniibacteriota</taxon>
    </lineage>
</organism>
<reference evidence="2 3" key="1">
    <citation type="journal article" date="2016" name="Nat. Commun.">
        <title>Thousands of microbial genomes shed light on interconnected biogeochemical processes in an aquifer system.</title>
        <authorList>
            <person name="Anantharaman K."/>
            <person name="Brown C.T."/>
            <person name="Hug L.A."/>
            <person name="Sharon I."/>
            <person name="Castelle C.J."/>
            <person name="Probst A.J."/>
            <person name="Thomas B.C."/>
            <person name="Singh A."/>
            <person name="Wilkins M.J."/>
            <person name="Karaoz U."/>
            <person name="Brodie E.L."/>
            <person name="Williams K.H."/>
            <person name="Hubbard S.S."/>
            <person name="Banfield J.F."/>
        </authorList>
    </citation>
    <scope>NUCLEOTIDE SEQUENCE [LARGE SCALE GENOMIC DNA]</scope>
</reference>
<proteinExistence type="predicted"/>
<dbReference type="STRING" id="1802126.A3B25_01250"/>
<keyword evidence="1" id="KW-0472">Membrane</keyword>
<evidence type="ECO:0000313" key="2">
    <source>
        <dbReference type="EMBL" id="OGZ53656.1"/>
    </source>
</evidence>
<sequence>MNTTGFEGFNSQIIVPFIQMLILIFVVLDIAALAMFLYSLKKSMKYRPDFDLGIKKARKLLTLREKMVMERWNSAVAKLAINSPEAAQTAIIEADNLVNDALKELGFAGETLADRLSNLDLEDLEHDEEVFAAHRLRKELTNTPGFVVSVADGKKAVAAYEAFLVELGLLGEPPGQSSH</sequence>
<dbReference type="AlphaFoldDB" id="A0A1G2GTZ0"/>
<keyword evidence="1" id="KW-0812">Transmembrane</keyword>
<name>A0A1G2GTZ0_9BACT</name>
<dbReference type="EMBL" id="MHNW01000014">
    <property type="protein sequence ID" value="OGZ53656.1"/>
    <property type="molecule type" value="Genomic_DNA"/>
</dbReference>
<comment type="caution">
    <text evidence="2">The sequence shown here is derived from an EMBL/GenBank/DDBJ whole genome shotgun (WGS) entry which is preliminary data.</text>
</comment>
<gene>
    <name evidence="2" type="ORF">A3B25_01250</name>
</gene>